<evidence type="ECO:0000256" key="9">
    <source>
        <dbReference type="SAM" id="Coils"/>
    </source>
</evidence>
<keyword evidence="5" id="KW-0233">DNA recombination</keyword>
<dbReference type="InterPro" id="IPR005647">
    <property type="entry name" value="Mnd1"/>
</dbReference>
<keyword evidence="4 9" id="KW-0175">Coiled coil</keyword>
<protein>
    <recommendedName>
        <fullName evidence="3 8">Meiotic nuclear division protein 1 homolog</fullName>
    </recommendedName>
</protein>
<comment type="function">
    <text evidence="8">Required for proper homologous chromosome pairing and efficient cross-over and intragenic recombination during meiosis.</text>
</comment>
<evidence type="ECO:0000256" key="2">
    <source>
        <dbReference type="ARBA" id="ARBA00005981"/>
    </source>
</evidence>
<evidence type="ECO:0000256" key="1">
    <source>
        <dbReference type="ARBA" id="ARBA00004123"/>
    </source>
</evidence>
<name>A0ABP1RB01_9HEXA</name>
<evidence type="ECO:0000256" key="3">
    <source>
        <dbReference type="ARBA" id="ARBA00013726"/>
    </source>
</evidence>
<evidence type="ECO:0000313" key="13">
    <source>
        <dbReference type="Proteomes" id="UP001642540"/>
    </source>
</evidence>
<feature type="domain" description="Mnd1 HTH" evidence="10">
    <location>
        <begin position="16"/>
        <end position="75"/>
    </location>
</feature>
<evidence type="ECO:0000256" key="6">
    <source>
        <dbReference type="ARBA" id="ARBA00023242"/>
    </source>
</evidence>
<dbReference type="Pfam" id="PF03962">
    <property type="entry name" value="Mnd1"/>
    <property type="match status" value="1"/>
</dbReference>
<dbReference type="PANTHER" id="PTHR31398">
    <property type="entry name" value="MEIOTIC NUCLEAR DIVISION PROTEIN 1 HOMOLOG"/>
    <property type="match status" value="1"/>
</dbReference>
<feature type="coiled-coil region" evidence="9">
    <location>
        <begin position="79"/>
        <end position="120"/>
    </location>
</feature>
<evidence type="ECO:0000256" key="7">
    <source>
        <dbReference type="ARBA" id="ARBA00023254"/>
    </source>
</evidence>
<dbReference type="Proteomes" id="UP001642540">
    <property type="component" value="Unassembled WGS sequence"/>
</dbReference>
<evidence type="ECO:0000256" key="8">
    <source>
        <dbReference type="PIRNR" id="PIRNR026991"/>
    </source>
</evidence>
<evidence type="ECO:0000256" key="4">
    <source>
        <dbReference type="ARBA" id="ARBA00023054"/>
    </source>
</evidence>
<sequence length="205" mass="23893">MSKRKGVSLEDKRKRMLELFYEKKDVFQLKELEKLGPAEKGVIAQSVKDVVQALVDDGYVDSEKIGTSVYFWAFPSKATQTWKRKISDLESKLEELTKQKDTITNDAKRAKLDREDTEERDELIKKALELKVERDKLVKLVEQYKDSDPDVIKQEQKDIETAKCAGNRWTDNVFSVCSWLKQKFNMDQEALSKQFGIPEDFDYLP</sequence>
<proteinExistence type="inferred from homology"/>
<dbReference type="InterPro" id="IPR040453">
    <property type="entry name" value="Mnd1_HTH"/>
</dbReference>
<dbReference type="EMBL" id="CAXLJM020000069">
    <property type="protein sequence ID" value="CAL8125032.1"/>
    <property type="molecule type" value="Genomic_DNA"/>
</dbReference>
<organism evidence="12 13">
    <name type="scientific">Orchesella dallaii</name>
    <dbReference type="NCBI Taxonomy" id="48710"/>
    <lineage>
        <taxon>Eukaryota</taxon>
        <taxon>Metazoa</taxon>
        <taxon>Ecdysozoa</taxon>
        <taxon>Arthropoda</taxon>
        <taxon>Hexapoda</taxon>
        <taxon>Collembola</taxon>
        <taxon>Entomobryomorpha</taxon>
        <taxon>Entomobryoidea</taxon>
        <taxon>Orchesellidae</taxon>
        <taxon>Orchesellinae</taxon>
        <taxon>Orchesella</taxon>
    </lineage>
</organism>
<evidence type="ECO:0000259" key="10">
    <source>
        <dbReference type="Pfam" id="PF03962"/>
    </source>
</evidence>
<keyword evidence="13" id="KW-1185">Reference proteome</keyword>
<comment type="caution">
    <text evidence="12">The sequence shown here is derived from an EMBL/GenBank/DDBJ whole genome shotgun (WGS) entry which is preliminary data.</text>
</comment>
<dbReference type="InterPro" id="IPR040661">
    <property type="entry name" value="LZ3wCH"/>
</dbReference>
<dbReference type="PIRSF" id="PIRSF026991">
    <property type="entry name" value="Mnd1"/>
    <property type="match status" value="1"/>
</dbReference>
<comment type="subcellular location">
    <subcellularLocation>
        <location evidence="1 8">Nucleus</location>
    </subcellularLocation>
</comment>
<accession>A0ABP1RB01</accession>
<gene>
    <name evidence="12" type="ORF">ODALV1_LOCUS20833</name>
</gene>
<keyword evidence="7" id="KW-0469">Meiosis</keyword>
<comment type="similarity">
    <text evidence="2 8">Belongs to the MND1 family.</text>
</comment>
<feature type="domain" description="Leucine zipper with capping helix" evidence="11">
    <location>
        <begin position="151"/>
        <end position="204"/>
    </location>
</feature>
<dbReference type="Pfam" id="PF18517">
    <property type="entry name" value="LZ3wCH"/>
    <property type="match status" value="1"/>
</dbReference>
<evidence type="ECO:0000256" key="5">
    <source>
        <dbReference type="ARBA" id="ARBA00023172"/>
    </source>
</evidence>
<reference evidence="12 13" key="1">
    <citation type="submission" date="2024-08" db="EMBL/GenBank/DDBJ databases">
        <authorList>
            <person name="Cucini C."/>
            <person name="Frati F."/>
        </authorList>
    </citation>
    <scope>NUCLEOTIDE SEQUENCE [LARGE SCALE GENOMIC DNA]</scope>
</reference>
<dbReference type="PANTHER" id="PTHR31398:SF0">
    <property type="entry name" value="MEIOTIC NUCLEAR DIVISION PROTEIN 1 HOMOLOG"/>
    <property type="match status" value="1"/>
</dbReference>
<keyword evidence="6 8" id="KW-0539">Nucleus</keyword>
<evidence type="ECO:0000313" key="12">
    <source>
        <dbReference type="EMBL" id="CAL8125032.1"/>
    </source>
</evidence>
<evidence type="ECO:0000259" key="11">
    <source>
        <dbReference type="Pfam" id="PF18517"/>
    </source>
</evidence>